<reference evidence="2 3" key="1">
    <citation type="submission" date="2011-04" db="EMBL/GenBank/DDBJ databases">
        <title>The Genome Sequence of Clostridium citroniae WAL-19142.</title>
        <authorList>
            <consortium name="The Broad Institute Genome Sequencing Platform"/>
            <person name="Earl A."/>
            <person name="Ward D."/>
            <person name="Feldgarden M."/>
            <person name="Gevers D."/>
            <person name="Warren Y.A."/>
            <person name="Tyrrell K.L."/>
            <person name="Citron D.M."/>
            <person name="Goldstein E.J."/>
            <person name="Daigneault M."/>
            <person name="Allen-Vercoe E."/>
            <person name="Young S.K."/>
            <person name="Zeng Q."/>
            <person name="Gargeya S."/>
            <person name="Fitzgerald M."/>
            <person name="Haas B."/>
            <person name="Abouelleil A."/>
            <person name="Alvarado L."/>
            <person name="Arachchi H.M."/>
            <person name="Berlin A."/>
            <person name="Brown A."/>
            <person name="Chapman S.B."/>
            <person name="Chen Z."/>
            <person name="Dunbar C."/>
            <person name="Freedman E."/>
            <person name="Gearin G."/>
            <person name="Gellesch M."/>
            <person name="Goldberg J."/>
            <person name="Griggs A."/>
            <person name="Gujja S."/>
            <person name="Heilman E.R."/>
            <person name="Heiman D."/>
            <person name="Howarth C."/>
            <person name="Larson L."/>
            <person name="Lui A."/>
            <person name="MacDonald P.J."/>
            <person name="Mehta T."/>
            <person name="Montmayeur A."/>
            <person name="Murphy C."/>
            <person name="Neiman D."/>
            <person name="Pearson M."/>
            <person name="Priest M."/>
            <person name="Roberts A."/>
            <person name="Saif S."/>
            <person name="Shea T."/>
            <person name="Shenoy N."/>
            <person name="Sisk P."/>
            <person name="Stolte C."/>
            <person name="Sykes S."/>
            <person name="White J."/>
            <person name="Yandava C."/>
            <person name="Wortman J."/>
            <person name="Nusbaum C."/>
            <person name="Birren B."/>
        </authorList>
    </citation>
    <scope>NUCLEOTIDE SEQUENCE [LARGE SCALE GENOMIC DNA]</scope>
    <source>
        <strain evidence="2 3">WAL-19142</strain>
    </source>
</reference>
<dbReference type="InterPro" id="IPR046061">
    <property type="entry name" value="DUF6019"/>
</dbReference>
<evidence type="ECO:0000313" key="2">
    <source>
        <dbReference type="EMBL" id="KMW17805.1"/>
    </source>
</evidence>
<dbReference type="PATRIC" id="fig|742734.4.peg.3745"/>
<protein>
    <submittedName>
        <fullName evidence="2">Uncharacterized protein</fullName>
    </submittedName>
</protein>
<dbReference type="GeneID" id="93166359"/>
<name>A0A0J9EPM8_9FIRM</name>
<evidence type="ECO:0000313" key="3">
    <source>
        <dbReference type="Proteomes" id="UP000037392"/>
    </source>
</evidence>
<evidence type="ECO:0000256" key="1">
    <source>
        <dbReference type="SAM" id="Phobius"/>
    </source>
</evidence>
<dbReference type="EMBL" id="ADLK01000026">
    <property type="protein sequence ID" value="KMW17805.1"/>
    <property type="molecule type" value="Genomic_DNA"/>
</dbReference>
<dbReference type="OrthoDB" id="9809966at2"/>
<accession>A0A0J9EPM8</accession>
<dbReference type="RefSeq" id="WP_007857864.1">
    <property type="nucleotide sequence ID" value="NZ_KQ235880.1"/>
</dbReference>
<dbReference type="Pfam" id="PF19483">
    <property type="entry name" value="DUF6019"/>
    <property type="match status" value="1"/>
</dbReference>
<proteinExistence type="predicted"/>
<gene>
    <name evidence="2" type="ORF">HMPREF9470_03494</name>
</gene>
<keyword evidence="1" id="KW-1133">Transmembrane helix</keyword>
<organism evidence="2 3">
    <name type="scientific">[Clostridium] citroniae WAL-19142</name>
    <dbReference type="NCBI Taxonomy" id="742734"/>
    <lineage>
        <taxon>Bacteria</taxon>
        <taxon>Bacillati</taxon>
        <taxon>Bacillota</taxon>
        <taxon>Clostridia</taxon>
        <taxon>Lachnospirales</taxon>
        <taxon>Lachnospiraceae</taxon>
        <taxon>Enterocloster</taxon>
    </lineage>
</organism>
<feature type="transmembrane region" description="Helical" evidence="1">
    <location>
        <begin position="6"/>
        <end position="30"/>
    </location>
</feature>
<dbReference type="AlphaFoldDB" id="A0A0J9EPM8"/>
<sequence length="49" mass="5734">MHSSIFFMIFSFILYVALIIGFFALAYFILKKAIKNGLIEAYKEIQKLK</sequence>
<keyword evidence="1" id="KW-0472">Membrane</keyword>
<dbReference type="Proteomes" id="UP000037392">
    <property type="component" value="Unassembled WGS sequence"/>
</dbReference>
<comment type="caution">
    <text evidence="2">The sequence shown here is derived from an EMBL/GenBank/DDBJ whole genome shotgun (WGS) entry which is preliminary data.</text>
</comment>
<keyword evidence="1" id="KW-0812">Transmembrane</keyword>